<evidence type="ECO:0000313" key="3">
    <source>
        <dbReference type="WBParaSite" id="PEQ_0000430201-mRNA-1"/>
    </source>
</evidence>
<organism evidence="2 3">
    <name type="scientific">Parascaris equorum</name>
    <name type="common">Equine roundworm</name>
    <dbReference type="NCBI Taxonomy" id="6256"/>
    <lineage>
        <taxon>Eukaryota</taxon>
        <taxon>Metazoa</taxon>
        <taxon>Ecdysozoa</taxon>
        <taxon>Nematoda</taxon>
        <taxon>Chromadorea</taxon>
        <taxon>Rhabditida</taxon>
        <taxon>Spirurina</taxon>
        <taxon>Ascaridomorpha</taxon>
        <taxon>Ascaridoidea</taxon>
        <taxon>Ascarididae</taxon>
        <taxon>Parascaris</taxon>
    </lineage>
</organism>
<dbReference type="Proteomes" id="UP000887564">
    <property type="component" value="Unplaced"/>
</dbReference>
<keyword evidence="2" id="KW-1185">Reference proteome</keyword>
<dbReference type="Pfam" id="PF01237">
    <property type="entry name" value="Oxysterol_BP"/>
    <property type="match status" value="1"/>
</dbReference>
<evidence type="ECO:0000313" key="2">
    <source>
        <dbReference type="Proteomes" id="UP000887564"/>
    </source>
</evidence>
<dbReference type="WBParaSite" id="PEQ_0000430201-mRNA-1">
    <property type="protein sequence ID" value="PEQ_0000430201-mRNA-1"/>
    <property type="gene ID" value="PEQ_0000430201"/>
</dbReference>
<dbReference type="Gene3D" id="3.30.70.3490">
    <property type="match status" value="1"/>
</dbReference>
<sequence>SHHPPISSLFVTNRRAGFNIAGTILAKSKYYGNSLSAMMLGSIRIVLLARGETYTVTLPYANCKGIMIGTLSMEYGGQLKPFLGGIMNVVSGAIKLGKETLTQINGTWDGEITITHNGKKSLLWAPTKEIIKQRLPRYEIALDSQGDWESKKLWLKVSEAIARDDQVAATEEKSILEEAQRARAKTNPHHKPRYFRFDPLSKNY</sequence>
<dbReference type="GO" id="GO:0032541">
    <property type="term" value="C:cortical endoplasmic reticulum"/>
    <property type="evidence" value="ECO:0007669"/>
    <property type="project" value="TreeGrafter"/>
</dbReference>
<name>A0A914RHN1_PAREQ</name>
<dbReference type="PANTHER" id="PTHR10972">
    <property type="entry name" value="OXYSTEROL-BINDING PROTEIN-RELATED"/>
    <property type="match status" value="1"/>
</dbReference>
<dbReference type="AlphaFoldDB" id="A0A914RHN1"/>
<dbReference type="InterPro" id="IPR037239">
    <property type="entry name" value="OSBP_sf"/>
</dbReference>
<dbReference type="GO" id="GO:0005829">
    <property type="term" value="C:cytosol"/>
    <property type="evidence" value="ECO:0007669"/>
    <property type="project" value="TreeGrafter"/>
</dbReference>
<dbReference type="GO" id="GO:0015485">
    <property type="term" value="F:cholesterol binding"/>
    <property type="evidence" value="ECO:0007669"/>
    <property type="project" value="TreeGrafter"/>
</dbReference>
<dbReference type="PANTHER" id="PTHR10972:SF102">
    <property type="entry name" value="OXYSTEROL-BINDING PROTEIN"/>
    <property type="match status" value="1"/>
</dbReference>
<accession>A0A914RHN1</accession>
<dbReference type="Gene3D" id="2.40.160.120">
    <property type="match status" value="1"/>
</dbReference>
<dbReference type="SUPFAM" id="SSF144000">
    <property type="entry name" value="Oxysterol-binding protein-like"/>
    <property type="match status" value="1"/>
</dbReference>
<evidence type="ECO:0000256" key="1">
    <source>
        <dbReference type="ARBA" id="ARBA00008842"/>
    </source>
</evidence>
<proteinExistence type="inferred from homology"/>
<dbReference type="InterPro" id="IPR000648">
    <property type="entry name" value="Oxysterol-bd"/>
</dbReference>
<reference evidence="3" key="1">
    <citation type="submission" date="2022-11" db="UniProtKB">
        <authorList>
            <consortium name="WormBaseParasite"/>
        </authorList>
    </citation>
    <scope>IDENTIFICATION</scope>
</reference>
<dbReference type="GO" id="GO:0016020">
    <property type="term" value="C:membrane"/>
    <property type="evidence" value="ECO:0007669"/>
    <property type="project" value="TreeGrafter"/>
</dbReference>
<comment type="similarity">
    <text evidence="1">Belongs to the OSBP family.</text>
</comment>
<protein>
    <submittedName>
        <fullName evidence="3">Oxysterol-binding protein</fullName>
    </submittedName>
</protein>